<accession>A0A081PG60</accession>
<feature type="domain" description="DUF1972" evidence="2">
    <location>
        <begin position="109"/>
        <end position="176"/>
    </location>
</feature>
<dbReference type="Pfam" id="PF09314">
    <property type="entry name" value="DUF1972"/>
    <property type="match status" value="1"/>
</dbReference>
<dbReference type="PANTHER" id="PTHR12526:SF636">
    <property type="entry name" value="BLL3647 PROTEIN"/>
    <property type="match status" value="1"/>
</dbReference>
<keyword evidence="4" id="KW-1185">Reference proteome</keyword>
<dbReference type="eggNOG" id="COG0438">
    <property type="taxonomic scope" value="Bacteria"/>
</dbReference>
<evidence type="ECO:0000259" key="2">
    <source>
        <dbReference type="Pfam" id="PF09314"/>
    </source>
</evidence>
<gene>
    <name evidence="3" type="ORF">N180_17905</name>
</gene>
<dbReference type="Pfam" id="PF00534">
    <property type="entry name" value="Glycos_transf_1"/>
    <property type="match status" value="1"/>
</dbReference>
<dbReference type="OrthoDB" id="9792269at2"/>
<dbReference type="Proteomes" id="UP000028007">
    <property type="component" value="Unassembled WGS sequence"/>
</dbReference>
<evidence type="ECO:0000313" key="3">
    <source>
        <dbReference type="EMBL" id="KEQ29683.1"/>
    </source>
</evidence>
<dbReference type="GO" id="GO:0016757">
    <property type="term" value="F:glycosyltransferase activity"/>
    <property type="evidence" value="ECO:0007669"/>
    <property type="project" value="InterPro"/>
</dbReference>
<dbReference type="RefSeq" id="WP_037441480.1">
    <property type="nucleotide sequence ID" value="NZ_JNFF01000064.1"/>
</dbReference>
<dbReference type="PANTHER" id="PTHR12526">
    <property type="entry name" value="GLYCOSYLTRANSFERASE"/>
    <property type="match status" value="1"/>
</dbReference>
<evidence type="ECO:0000259" key="1">
    <source>
        <dbReference type="Pfam" id="PF00534"/>
    </source>
</evidence>
<reference evidence="3 4" key="1">
    <citation type="journal article" date="1992" name="Int. J. Syst. Bacteriol.">
        <title>Sphingobacterium antarcticus sp. nov. a Psychrotrophic Bacterium from the Soils of Schirmacher Oasis, Antarctica.</title>
        <authorList>
            <person name="Shivaji S."/>
            <person name="Ray M.K."/>
            <person name="Rao N.S."/>
            <person name="Saiserr L."/>
            <person name="Jagannadham M.V."/>
            <person name="Kumar G.S."/>
            <person name="Reddy G."/>
            <person name="Bhargava P.M."/>
        </authorList>
    </citation>
    <scope>NUCLEOTIDE SEQUENCE [LARGE SCALE GENOMIC DNA]</scope>
    <source>
        <strain evidence="3 4">4BY</strain>
    </source>
</reference>
<name>A0A081PG60_9SPHI</name>
<dbReference type="Gene3D" id="3.40.50.2000">
    <property type="entry name" value="Glycogen Phosphorylase B"/>
    <property type="match status" value="2"/>
</dbReference>
<dbReference type="InterPro" id="IPR001296">
    <property type="entry name" value="Glyco_trans_1"/>
</dbReference>
<proteinExistence type="predicted"/>
<organism evidence="3 4">
    <name type="scientific">Pedobacter antarcticus 4BY</name>
    <dbReference type="NCBI Taxonomy" id="1358423"/>
    <lineage>
        <taxon>Bacteria</taxon>
        <taxon>Pseudomonadati</taxon>
        <taxon>Bacteroidota</taxon>
        <taxon>Sphingobacteriia</taxon>
        <taxon>Sphingobacteriales</taxon>
        <taxon>Sphingobacteriaceae</taxon>
        <taxon>Pedobacter</taxon>
    </lineage>
</organism>
<sequence>MRIAAFGFRSVPPAKGAAGADKFALELFPRLVSRGHQVVAYNRQYPDVFVDINVYKGVQIKTIKTIKRSGFDTLLHSFKSTCDIIWNNTADIVHIQNGGNSIWALPLRLFGKKVFISQDGVDWKRDKWSWYAKLYLQFSAYMTAYLPNEVIFDNVIAKKLFEDRFRKTFAFIPFGSEIAAWPENNDILHRLNLTPGDYYLFVGRFIPDKGLHYLIPGFTASSSKKKLVLIGGSPNPSPYEKELTDLANDRVYFPGFLYGDEVNTLMKNAYCYIQASDVEGLSPVVLSVMGLGVPLIVSDIEENEYAVQDTARMFKKGNIASLTEEINFAEDNYPEMQALALRAQARALSVFNWEHVADEHVRIFERS</sequence>
<dbReference type="EMBL" id="JNFF01000064">
    <property type="protein sequence ID" value="KEQ29683.1"/>
    <property type="molecule type" value="Genomic_DNA"/>
</dbReference>
<dbReference type="SUPFAM" id="SSF53756">
    <property type="entry name" value="UDP-Glycosyltransferase/glycogen phosphorylase"/>
    <property type="match status" value="1"/>
</dbReference>
<protein>
    <recommendedName>
        <fullName evidence="5">Glycosyl transferase family 1</fullName>
    </recommendedName>
</protein>
<feature type="domain" description="Glycosyl transferase family 1" evidence="1">
    <location>
        <begin position="197"/>
        <end position="343"/>
    </location>
</feature>
<evidence type="ECO:0000313" key="4">
    <source>
        <dbReference type="Proteomes" id="UP000028007"/>
    </source>
</evidence>
<evidence type="ECO:0008006" key="5">
    <source>
        <dbReference type="Google" id="ProtNLM"/>
    </source>
</evidence>
<comment type="caution">
    <text evidence="3">The sequence shown here is derived from an EMBL/GenBank/DDBJ whole genome shotgun (WGS) entry which is preliminary data.</text>
</comment>
<dbReference type="AlphaFoldDB" id="A0A081PG60"/>
<dbReference type="InterPro" id="IPR015393">
    <property type="entry name" value="DUF1972"/>
</dbReference>